<dbReference type="Ensembl" id="ENSSFOT00015020431.2">
    <property type="protein sequence ID" value="ENSSFOP00015020199.1"/>
    <property type="gene ID" value="ENSSFOG00015012998.2"/>
</dbReference>
<dbReference type="OrthoDB" id="5945634at2759"/>
<sequence length="177" mass="20039">MATQAWMDSSLRCSSRLALQVLERARARRVHWPRVTGASEVLRAEDARRRWGSSHPRQSGSEQVEEWCTGTGVRDAFGTLMELMAHTTDECKRFYTSVPPHGPSEREAKHICRYHSQEHPQMSRRVRHVERPRTPEDFHIEVPPGTYAVTAGAEGAGQQTQLVRVGVGESVNLTFHL</sequence>
<dbReference type="Proteomes" id="UP000034805">
    <property type="component" value="Unassembled WGS sequence"/>
</dbReference>
<dbReference type="GeneID" id="108934622"/>
<name>A0A0P7V958_SCLFO</name>
<dbReference type="Proteomes" id="UP000694397">
    <property type="component" value="Chromosome 11"/>
</dbReference>
<evidence type="ECO:0000313" key="2">
    <source>
        <dbReference type="Ensembl" id="ENSSFOP00015020199.1"/>
    </source>
</evidence>
<evidence type="ECO:0000313" key="4">
    <source>
        <dbReference type="Proteomes" id="UP000694397"/>
    </source>
</evidence>
<proteinExistence type="predicted"/>
<evidence type="ECO:0000313" key="3">
    <source>
        <dbReference type="Proteomes" id="UP000034805"/>
    </source>
</evidence>
<dbReference type="InterPro" id="IPR033214">
    <property type="entry name" value="AKIP1"/>
</dbReference>
<dbReference type="GeneTree" id="ENSGT00390000017064"/>
<dbReference type="GO" id="GO:0005654">
    <property type="term" value="C:nucleoplasm"/>
    <property type="evidence" value="ECO:0007669"/>
    <property type="project" value="TreeGrafter"/>
</dbReference>
<reference evidence="2" key="3">
    <citation type="submission" date="2025-05" db="UniProtKB">
        <authorList>
            <consortium name="Ensembl"/>
        </authorList>
    </citation>
    <scope>IDENTIFICATION</scope>
</reference>
<dbReference type="PANTHER" id="PTHR14330:SF2">
    <property type="entry name" value="A-KINASE-INTERACTING PROTEIN 1"/>
    <property type="match status" value="1"/>
</dbReference>
<dbReference type="GO" id="GO:1901222">
    <property type="term" value="P:regulation of non-canonical NF-kappaB signal transduction"/>
    <property type="evidence" value="ECO:0007669"/>
    <property type="project" value="InterPro"/>
</dbReference>
<keyword evidence="4" id="KW-1185">Reference proteome</keyword>
<reference evidence="1 3" key="1">
    <citation type="submission" date="2015-08" db="EMBL/GenBank/DDBJ databases">
        <title>The genome of the Asian arowana (Scleropages formosus).</title>
        <authorList>
            <person name="Tan M.H."/>
            <person name="Gan H.M."/>
            <person name="Croft L.J."/>
            <person name="Austin C.M."/>
        </authorList>
    </citation>
    <scope>NUCLEOTIDE SEQUENCE [LARGE SCALE GENOMIC DNA]</scope>
    <source>
        <strain evidence="1">Aro1</strain>
    </source>
</reference>
<dbReference type="KEGG" id="sfm:108934622"/>
<dbReference type="AlphaFoldDB" id="A0A0P7V958"/>
<evidence type="ECO:0000313" key="1">
    <source>
        <dbReference type="EMBL" id="KPP69670.1"/>
    </source>
</evidence>
<dbReference type="RefSeq" id="XP_018608086.1">
    <property type="nucleotide sequence ID" value="XM_018752570.1"/>
</dbReference>
<protein>
    <submittedName>
        <fullName evidence="2">A-kinase interacting protein 1</fullName>
    </submittedName>
</protein>
<accession>A0A0P7V958</accession>
<dbReference type="PANTHER" id="PTHR14330">
    <property type="entry name" value="A-KINASE-INTERACTING PROTEIN 1"/>
    <property type="match status" value="1"/>
</dbReference>
<dbReference type="Gene3D" id="2.60.40.1120">
    <property type="entry name" value="Carboxypeptidase-like, regulatory domain"/>
    <property type="match status" value="1"/>
</dbReference>
<dbReference type="STRING" id="113540.ENSSFOP00015020199"/>
<dbReference type="EMBL" id="JARO02003853">
    <property type="protein sequence ID" value="KPP69670.1"/>
    <property type="molecule type" value="Genomic_DNA"/>
</dbReference>
<dbReference type="CTD" id="56672"/>
<reference evidence="2 4" key="2">
    <citation type="submission" date="2019-04" db="EMBL/GenBank/DDBJ databases">
        <authorList>
            <consortium name="Wellcome Sanger Institute Data Sharing"/>
        </authorList>
    </citation>
    <scope>NUCLEOTIDE SEQUENCE [LARGE SCALE GENOMIC DNA]</scope>
</reference>
<organism evidence="1 3">
    <name type="scientific">Scleropages formosus</name>
    <name type="common">Asian bonytongue</name>
    <name type="synonym">Osteoglossum formosum</name>
    <dbReference type="NCBI Taxonomy" id="113540"/>
    <lineage>
        <taxon>Eukaryota</taxon>
        <taxon>Metazoa</taxon>
        <taxon>Chordata</taxon>
        <taxon>Craniata</taxon>
        <taxon>Vertebrata</taxon>
        <taxon>Euteleostomi</taxon>
        <taxon>Actinopterygii</taxon>
        <taxon>Neopterygii</taxon>
        <taxon>Teleostei</taxon>
        <taxon>Osteoglossocephala</taxon>
        <taxon>Osteoglossomorpha</taxon>
        <taxon>Osteoglossiformes</taxon>
        <taxon>Osteoglossidae</taxon>
        <taxon>Scleropages</taxon>
    </lineage>
</organism>
<gene>
    <name evidence="2" type="primary">AKIP1</name>
    <name evidence="1" type="ORF">Z043_111558</name>
</gene>